<name>A0ABR3JYR8_9AGAR</name>
<protein>
    <submittedName>
        <fullName evidence="1">Uncharacterized protein</fullName>
    </submittedName>
</protein>
<dbReference type="EMBL" id="JASNQZ010000002">
    <property type="protein sequence ID" value="KAL0960340.1"/>
    <property type="molecule type" value="Genomic_DNA"/>
</dbReference>
<accession>A0ABR3JYR8</accession>
<keyword evidence="2" id="KW-1185">Reference proteome</keyword>
<dbReference type="Gene3D" id="3.40.366.10">
    <property type="entry name" value="Malonyl-Coenzyme A Acyl Carrier Protein, domain 2"/>
    <property type="match status" value="1"/>
</dbReference>
<comment type="caution">
    <text evidence="1">The sequence shown here is derived from an EMBL/GenBank/DDBJ whole genome shotgun (WGS) entry which is preliminary data.</text>
</comment>
<evidence type="ECO:0000313" key="1">
    <source>
        <dbReference type="EMBL" id="KAL0960340.1"/>
    </source>
</evidence>
<organism evidence="1 2">
    <name type="scientific">Hohenbuehelia grisea</name>
    <dbReference type="NCBI Taxonomy" id="104357"/>
    <lineage>
        <taxon>Eukaryota</taxon>
        <taxon>Fungi</taxon>
        <taxon>Dikarya</taxon>
        <taxon>Basidiomycota</taxon>
        <taxon>Agaricomycotina</taxon>
        <taxon>Agaricomycetes</taxon>
        <taxon>Agaricomycetidae</taxon>
        <taxon>Agaricales</taxon>
        <taxon>Pleurotineae</taxon>
        <taxon>Pleurotaceae</taxon>
        <taxon>Hohenbuehelia</taxon>
    </lineage>
</organism>
<gene>
    <name evidence="1" type="ORF">HGRIS_011964</name>
</gene>
<dbReference type="Proteomes" id="UP001556367">
    <property type="component" value="Unassembled WGS sequence"/>
</dbReference>
<evidence type="ECO:0000313" key="2">
    <source>
        <dbReference type="Proteomes" id="UP001556367"/>
    </source>
</evidence>
<reference evidence="2" key="1">
    <citation type="submission" date="2024-06" db="EMBL/GenBank/DDBJ databases">
        <title>Multi-omics analyses provide insights into the biosynthesis of the anticancer antibiotic pleurotin in Hohenbuehelia grisea.</title>
        <authorList>
            <person name="Weaver J.A."/>
            <person name="Alberti F."/>
        </authorList>
    </citation>
    <scope>NUCLEOTIDE SEQUENCE [LARGE SCALE GENOMIC DNA]</scope>
    <source>
        <strain evidence="2">T-177</strain>
    </source>
</reference>
<sequence>MDNLSSPRRLHVPLRASPCDFENTFEIFISNQLKRLRQGWLGRLPARQLRMVTRSLPTSSATVLATRLPTLSPSEGYTPHPRVFQRVLQRTSHQRTLLERIGRLQPYSHQPVLLRLRLASLRRSRAVCGPALQPGAMSRTLLLKATLGVQRELRRHGPSGDQLTANTVYVFTGQSSQESGMGMDLYNLSAATLLSGMVLTPIYSPFTASPWSKSRQGQPKDEDHPLW</sequence>
<proteinExistence type="predicted"/>
<dbReference type="InterPro" id="IPR001227">
    <property type="entry name" value="Ac_transferase_dom_sf"/>
</dbReference>